<comment type="caution">
    <text evidence="2">The sequence shown here is derived from an EMBL/GenBank/DDBJ whole genome shotgun (WGS) entry which is preliminary data.</text>
</comment>
<accession>A0A168L1U9</accession>
<reference evidence="2 3" key="1">
    <citation type="submission" date="2016-03" db="EMBL/GenBank/DDBJ databases">
        <title>Draft genome sequence of Paenibacillus glacialis DSM 22343.</title>
        <authorList>
            <person name="Shin S.-K."/>
            <person name="Yi H."/>
        </authorList>
    </citation>
    <scope>NUCLEOTIDE SEQUENCE [LARGE SCALE GENOMIC DNA]</scope>
    <source>
        <strain evidence="2 3">DSM 22343</strain>
    </source>
</reference>
<dbReference type="InterPro" id="IPR045864">
    <property type="entry name" value="aa-tRNA-synth_II/BPL/LPL"/>
</dbReference>
<dbReference type="SUPFAM" id="SSF55681">
    <property type="entry name" value="Class II aaRS and biotin synthetases"/>
    <property type="match status" value="1"/>
</dbReference>
<dbReference type="InterPro" id="IPR050664">
    <property type="entry name" value="Octanoyltrans_LipM/LipL"/>
</dbReference>
<protein>
    <submittedName>
        <fullName evidence="2">Ligase</fullName>
    </submittedName>
</protein>
<dbReference type="Gene3D" id="3.30.930.10">
    <property type="entry name" value="Bira Bifunctional Protein, Domain 2"/>
    <property type="match status" value="1"/>
</dbReference>
<dbReference type="CDD" id="cd16443">
    <property type="entry name" value="LplA"/>
    <property type="match status" value="1"/>
</dbReference>
<evidence type="ECO:0000313" key="3">
    <source>
        <dbReference type="Proteomes" id="UP000076967"/>
    </source>
</evidence>
<evidence type="ECO:0000259" key="1">
    <source>
        <dbReference type="PROSITE" id="PS51733"/>
    </source>
</evidence>
<dbReference type="GO" id="GO:0009249">
    <property type="term" value="P:protein lipoylation"/>
    <property type="evidence" value="ECO:0007669"/>
    <property type="project" value="UniProtKB-ARBA"/>
</dbReference>
<dbReference type="GO" id="GO:0016874">
    <property type="term" value="F:ligase activity"/>
    <property type="evidence" value="ECO:0007669"/>
    <property type="project" value="UniProtKB-KW"/>
</dbReference>
<dbReference type="PANTHER" id="PTHR43679:SF2">
    <property type="entry name" value="OCTANOYL-[GCVH]:PROTEIN N-OCTANOYLTRANSFERASE"/>
    <property type="match status" value="1"/>
</dbReference>
<name>A0A168L1U9_9BACL</name>
<feature type="domain" description="BPL/LPL catalytic" evidence="1">
    <location>
        <begin position="56"/>
        <end position="252"/>
    </location>
</feature>
<dbReference type="GO" id="GO:0016740">
    <property type="term" value="F:transferase activity"/>
    <property type="evidence" value="ECO:0007669"/>
    <property type="project" value="UniProtKB-ARBA"/>
</dbReference>
<evidence type="ECO:0000313" key="2">
    <source>
        <dbReference type="EMBL" id="OAB42782.1"/>
    </source>
</evidence>
<dbReference type="Proteomes" id="UP000076967">
    <property type="component" value="Unassembled WGS sequence"/>
</dbReference>
<gene>
    <name evidence="2" type="ORF">PGLA_09950</name>
</gene>
<dbReference type="PANTHER" id="PTHR43679">
    <property type="entry name" value="OCTANOYLTRANSFERASE LIPM-RELATED"/>
    <property type="match status" value="1"/>
</dbReference>
<keyword evidence="3" id="KW-1185">Reference proteome</keyword>
<dbReference type="Pfam" id="PF21948">
    <property type="entry name" value="LplA-B_cat"/>
    <property type="match status" value="1"/>
</dbReference>
<dbReference type="AlphaFoldDB" id="A0A168L1U9"/>
<dbReference type="GO" id="GO:0140096">
    <property type="term" value="F:catalytic activity, acting on a protein"/>
    <property type="evidence" value="ECO:0007669"/>
    <property type="project" value="UniProtKB-ARBA"/>
</dbReference>
<proteinExistence type="predicted"/>
<dbReference type="InterPro" id="IPR004143">
    <property type="entry name" value="BPL_LPL_catalytic"/>
</dbReference>
<sequence length="294" mass="32770">MDVNLLYPTKGTIIVNDIDNSGFEHMLILDRMNDLSEIDPLYPFALDELLCKHVGKGGPVLCHLWRHPKSFIMGLRDSRLPHADKGREWITSQGYQVGIRNSGGAAVPLDLGVVNISLIMSKQDQADTHFHRDFEKMYSLIRHALSNTGSHVDKGEIVGAYCPGDFDLSIGGRKFCGIAQRRQAHAYIVQAFVIVNGSGQERAQLVRGFYERAAVDAASSQYPLVTDDSTASLSELIDMGEEPTTTFAEAVKHVISDRQSTQYSSTTIDPYFPQQAEIMEMVDTLRQRYDVNES</sequence>
<dbReference type="STRING" id="494026.PGLA_09950"/>
<dbReference type="EMBL" id="LVJH01000017">
    <property type="protein sequence ID" value="OAB42782.1"/>
    <property type="molecule type" value="Genomic_DNA"/>
</dbReference>
<dbReference type="PROSITE" id="PS51733">
    <property type="entry name" value="BPL_LPL_CATALYTIC"/>
    <property type="match status" value="1"/>
</dbReference>
<organism evidence="2 3">
    <name type="scientific">Paenibacillus glacialis</name>
    <dbReference type="NCBI Taxonomy" id="494026"/>
    <lineage>
        <taxon>Bacteria</taxon>
        <taxon>Bacillati</taxon>
        <taxon>Bacillota</taxon>
        <taxon>Bacilli</taxon>
        <taxon>Bacillales</taxon>
        <taxon>Paenibacillaceae</taxon>
        <taxon>Paenibacillus</taxon>
    </lineage>
</organism>
<keyword evidence="2" id="KW-0436">Ligase</keyword>
<dbReference type="OrthoDB" id="2080934at2"/>